<evidence type="ECO:0000256" key="3">
    <source>
        <dbReference type="ARBA" id="ARBA00022837"/>
    </source>
</evidence>
<comment type="caution">
    <text evidence="4">The sequence shown here is derived from an EMBL/GenBank/DDBJ whole genome shotgun (WGS) entry which is preliminary data.</text>
</comment>
<dbReference type="PANTHER" id="PTHR11122">
    <property type="entry name" value="APOSPORY-ASSOCIATED PROTEIN C-RELATED"/>
    <property type="match status" value="1"/>
</dbReference>
<keyword evidence="5" id="KW-1185">Reference proteome</keyword>
<sequence>MITLENDDIKADIHPHGAELQSVFSKKTQIEYLWNGDAAFWPRHAPVLFPIVGGLIDDSFTYNGETYHLEKHGFARDTDFEVESSTATTATFLLKSNEETLKSYPFAFELRLKYTLEANTVHLEYHVSNPAQSPMYFSIGSHPAFKVPLTEGGYEDHALVFSEVENADSWGLNGNYLTTPSRYLDNQQKLELKHELFYNDAVIFKDLKSTAISIVNNKNEHGLTYTFEGFPYMGIWAAKDAPFVCIEPWCGIPDSIDHDQNLENKEGIIKLEGQQSWAVSQSIACF</sequence>
<organism evidence="4 5">
    <name type="scientific">Arcticibacter pallidicorallinus</name>
    <dbReference type="NCBI Taxonomy" id="1259464"/>
    <lineage>
        <taxon>Bacteria</taxon>
        <taxon>Pseudomonadati</taxon>
        <taxon>Bacteroidota</taxon>
        <taxon>Sphingobacteriia</taxon>
        <taxon>Sphingobacteriales</taxon>
        <taxon>Sphingobacteriaceae</taxon>
        <taxon>Arcticibacter</taxon>
    </lineage>
</organism>
<evidence type="ECO:0000256" key="2">
    <source>
        <dbReference type="ARBA" id="ARBA00011245"/>
    </source>
</evidence>
<reference evidence="4 5" key="1">
    <citation type="submission" date="2018-03" db="EMBL/GenBank/DDBJ databases">
        <title>Genomic Encyclopedia of Type Strains, Phase III (KMG-III): the genomes of soil and plant-associated and newly described type strains.</title>
        <authorList>
            <person name="Whitman W."/>
        </authorList>
    </citation>
    <scope>NUCLEOTIDE SEQUENCE [LARGE SCALE GENOMIC DNA]</scope>
    <source>
        <strain evidence="4 5">CGMCC 1.9313</strain>
    </source>
</reference>
<dbReference type="EMBL" id="PVTH01000003">
    <property type="protein sequence ID" value="PRY53866.1"/>
    <property type="molecule type" value="Genomic_DNA"/>
</dbReference>
<dbReference type="InterPro" id="IPR037481">
    <property type="entry name" value="LacX"/>
</dbReference>
<dbReference type="CDD" id="cd09024">
    <property type="entry name" value="Aldose_epim_lacX"/>
    <property type="match status" value="1"/>
</dbReference>
<protein>
    <submittedName>
        <fullName evidence="4">Galactose mutarotase-like enzyme</fullName>
    </submittedName>
</protein>
<keyword evidence="3" id="KW-0106">Calcium</keyword>
<dbReference type="Pfam" id="PF01263">
    <property type="entry name" value="Aldose_epim"/>
    <property type="match status" value="1"/>
</dbReference>
<dbReference type="InterPro" id="IPR014718">
    <property type="entry name" value="GH-type_carb-bd"/>
</dbReference>
<dbReference type="PANTHER" id="PTHR11122:SF13">
    <property type="entry name" value="GLUCOSE-6-PHOSPHATE 1-EPIMERASE"/>
    <property type="match status" value="1"/>
</dbReference>
<dbReference type="Gene3D" id="2.70.98.10">
    <property type="match status" value="1"/>
</dbReference>
<dbReference type="SUPFAM" id="SSF74650">
    <property type="entry name" value="Galactose mutarotase-like"/>
    <property type="match status" value="1"/>
</dbReference>
<gene>
    <name evidence="4" type="ORF">B0I27_103339</name>
</gene>
<dbReference type="InterPro" id="IPR011013">
    <property type="entry name" value="Gal_mutarotase_sf_dom"/>
</dbReference>
<dbReference type="InterPro" id="IPR008183">
    <property type="entry name" value="Aldose_1/G6P_1-epimerase"/>
</dbReference>
<dbReference type="RefSeq" id="WP_106292445.1">
    <property type="nucleotide sequence ID" value="NZ_PVTH01000003.1"/>
</dbReference>
<name>A0A2T0U7G7_9SPHI</name>
<dbReference type="Proteomes" id="UP000238034">
    <property type="component" value="Unassembled WGS sequence"/>
</dbReference>
<accession>A0A2T0U7G7</accession>
<comment type="cofactor">
    <cofactor evidence="1">
        <name>Ca(2+)</name>
        <dbReference type="ChEBI" id="CHEBI:29108"/>
    </cofactor>
</comment>
<dbReference type="OrthoDB" id="9795355at2"/>
<evidence type="ECO:0000256" key="1">
    <source>
        <dbReference type="ARBA" id="ARBA00001913"/>
    </source>
</evidence>
<evidence type="ECO:0000313" key="4">
    <source>
        <dbReference type="EMBL" id="PRY53866.1"/>
    </source>
</evidence>
<dbReference type="GO" id="GO:0030246">
    <property type="term" value="F:carbohydrate binding"/>
    <property type="evidence" value="ECO:0007669"/>
    <property type="project" value="InterPro"/>
</dbReference>
<evidence type="ECO:0000313" key="5">
    <source>
        <dbReference type="Proteomes" id="UP000238034"/>
    </source>
</evidence>
<dbReference type="GO" id="GO:0005975">
    <property type="term" value="P:carbohydrate metabolic process"/>
    <property type="evidence" value="ECO:0007669"/>
    <property type="project" value="InterPro"/>
</dbReference>
<proteinExistence type="predicted"/>
<comment type="subunit">
    <text evidence="2">Monomer.</text>
</comment>
<dbReference type="GO" id="GO:0016853">
    <property type="term" value="F:isomerase activity"/>
    <property type="evidence" value="ECO:0007669"/>
    <property type="project" value="InterPro"/>
</dbReference>
<dbReference type="AlphaFoldDB" id="A0A2T0U7G7"/>